<dbReference type="InterPro" id="IPR005119">
    <property type="entry name" value="LysR_subst-bd"/>
</dbReference>
<dbReference type="FunFam" id="1.10.10.10:FF:000001">
    <property type="entry name" value="LysR family transcriptional regulator"/>
    <property type="match status" value="1"/>
</dbReference>
<dbReference type="SUPFAM" id="SSF53850">
    <property type="entry name" value="Periplasmic binding protein-like II"/>
    <property type="match status" value="1"/>
</dbReference>
<dbReference type="Gene3D" id="1.10.10.10">
    <property type="entry name" value="Winged helix-like DNA-binding domain superfamily/Winged helix DNA-binding domain"/>
    <property type="match status" value="1"/>
</dbReference>
<dbReference type="GO" id="GO:0003700">
    <property type="term" value="F:DNA-binding transcription factor activity"/>
    <property type="evidence" value="ECO:0007669"/>
    <property type="project" value="InterPro"/>
</dbReference>
<keyword evidence="2" id="KW-0805">Transcription regulation</keyword>
<dbReference type="InterPro" id="IPR036388">
    <property type="entry name" value="WH-like_DNA-bd_sf"/>
</dbReference>
<organism evidence="6 7">
    <name type="scientific">Ralstonia solanacearum</name>
    <name type="common">Pseudomonas solanacearum</name>
    <dbReference type="NCBI Taxonomy" id="305"/>
    <lineage>
        <taxon>Bacteria</taxon>
        <taxon>Pseudomonadati</taxon>
        <taxon>Pseudomonadota</taxon>
        <taxon>Betaproteobacteria</taxon>
        <taxon>Burkholderiales</taxon>
        <taxon>Burkholderiaceae</taxon>
        <taxon>Ralstonia</taxon>
        <taxon>Ralstonia solanacearum species complex</taxon>
    </lineage>
</organism>
<dbReference type="Pfam" id="PF00126">
    <property type="entry name" value="HTH_1"/>
    <property type="match status" value="1"/>
</dbReference>
<dbReference type="PROSITE" id="PS50931">
    <property type="entry name" value="HTH_LYSR"/>
    <property type="match status" value="1"/>
</dbReference>
<dbReference type="SUPFAM" id="SSF46785">
    <property type="entry name" value="Winged helix' DNA-binding domain"/>
    <property type="match status" value="1"/>
</dbReference>
<keyword evidence="4" id="KW-0804">Transcription</keyword>
<dbReference type="Proteomes" id="UP000261758">
    <property type="component" value="Chromosome"/>
</dbReference>
<evidence type="ECO:0000256" key="3">
    <source>
        <dbReference type="ARBA" id="ARBA00023125"/>
    </source>
</evidence>
<dbReference type="GO" id="GO:0032993">
    <property type="term" value="C:protein-DNA complex"/>
    <property type="evidence" value="ECO:0007669"/>
    <property type="project" value="TreeGrafter"/>
</dbReference>
<evidence type="ECO:0000256" key="2">
    <source>
        <dbReference type="ARBA" id="ARBA00023015"/>
    </source>
</evidence>
<protein>
    <submittedName>
        <fullName evidence="6">LysR family transcriptional regulator</fullName>
    </submittedName>
</protein>
<sequence length="314" mass="34743">MEFRHLRCFLAVAEELHFARAAERLHIEQSPLSRAIKELEEDLGAQLFVRTTRSTRLTRAGKLFLEHVPRIFAALQQARDSVKAAANGFHSQLRIALSDGISPSRFSTFLALCRREEPEIEIRLSEVPLAQQIKGLQDDLYDVGFARSNEVGDSIVAEPVWDDPLMVAVPARHPLLVHKRIPLEEVLRYPLVLGDPHMCEGCVQQIERVLRQVDQEPLIAERVASIDLMMALVAAGFALGLAGASQIASSREPSVVARPLAGNTHMLTTYLLRLNSGPSETLARFIERIGVIESPTVKKATALVGFNTPKGIEP</sequence>
<dbReference type="InterPro" id="IPR036390">
    <property type="entry name" value="WH_DNA-bd_sf"/>
</dbReference>
<dbReference type="InterPro" id="IPR000847">
    <property type="entry name" value="LysR_HTH_N"/>
</dbReference>
<gene>
    <name evidence="6" type="ORF">CJO77_08915</name>
</gene>
<reference evidence="6 7" key="1">
    <citation type="submission" date="2017-08" db="EMBL/GenBank/DDBJ databases">
        <title>Genome sequences of Ralstonia solanacearum Species Complex (RSSC) isolated from Potato bacterial wilts in Korea.</title>
        <authorList>
            <person name="Cho H."/>
            <person name="Song E.-S."/>
            <person name="Lee Y.K."/>
            <person name="Lee S."/>
            <person name="Lee S.-W."/>
            <person name="Jo A."/>
            <person name="Kim J.-G."/>
            <person name="Hwang I."/>
        </authorList>
    </citation>
    <scope>NUCLEOTIDE SEQUENCE [LARGE SCALE GENOMIC DNA]</scope>
    <source>
        <strain evidence="6 7">T98</strain>
    </source>
</reference>
<feature type="domain" description="HTH lysR-type" evidence="5">
    <location>
        <begin position="1"/>
        <end position="58"/>
    </location>
</feature>
<name>A0AAD0SE33_RALSL</name>
<dbReference type="Pfam" id="PF03466">
    <property type="entry name" value="LysR_substrate"/>
    <property type="match status" value="1"/>
</dbReference>
<dbReference type="RefSeq" id="WP_118869506.1">
    <property type="nucleotide sequence ID" value="NZ_CP022759.1"/>
</dbReference>
<dbReference type="CDD" id="cd08414">
    <property type="entry name" value="PBP2_LTTR_aromatics_like"/>
    <property type="match status" value="1"/>
</dbReference>
<keyword evidence="3" id="KW-0238">DNA-binding</keyword>
<evidence type="ECO:0000256" key="4">
    <source>
        <dbReference type="ARBA" id="ARBA00023163"/>
    </source>
</evidence>
<dbReference type="EMBL" id="CP022759">
    <property type="protein sequence ID" value="AXV81652.1"/>
    <property type="molecule type" value="Genomic_DNA"/>
</dbReference>
<dbReference type="GO" id="GO:0003677">
    <property type="term" value="F:DNA binding"/>
    <property type="evidence" value="ECO:0007669"/>
    <property type="project" value="UniProtKB-KW"/>
</dbReference>
<accession>A0AAD0SE33</accession>
<dbReference type="Gene3D" id="3.40.190.10">
    <property type="entry name" value="Periplasmic binding protein-like II"/>
    <property type="match status" value="2"/>
</dbReference>
<dbReference type="PANTHER" id="PTHR30346">
    <property type="entry name" value="TRANSCRIPTIONAL DUAL REGULATOR HCAR-RELATED"/>
    <property type="match status" value="1"/>
</dbReference>
<comment type="similarity">
    <text evidence="1">Belongs to the LysR transcriptional regulatory family.</text>
</comment>
<evidence type="ECO:0000313" key="7">
    <source>
        <dbReference type="Proteomes" id="UP000261758"/>
    </source>
</evidence>
<dbReference type="PRINTS" id="PR00039">
    <property type="entry name" value="HTHLYSR"/>
</dbReference>
<dbReference type="AlphaFoldDB" id="A0AAD0SE33"/>
<evidence type="ECO:0000259" key="5">
    <source>
        <dbReference type="PROSITE" id="PS50931"/>
    </source>
</evidence>
<evidence type="ECO:0000256" key="1">
    <source>
        <dbReference type="ARBA" id="ARBA00009437"/>
    </source>
</evidence>
<evidence type="ECO:0000313" key="6">
    <source>
        <dbReference type="EMBL" id="AXV81652.1"/>
    </source>
</evidence>
<proteinExistence type="inferred from homology"/>
<dbReference type="PANTHER" id="PTHR30346:SF0">
    <property type="entry name" value="HCA OPERON TRANSCRIPTIONAL ACTIVATOR HCAR"/>
    <property type="match status" value="1"/>
</dbReference>